<evidence type="ECO:0000256" key="2">
    <source>
        <dbReference type="ARBA" id="ARBA00023125"/>
    </source>
</evidence>
<sequence>MEKENLSVPSSRKDANRNVHKIMEAAKVVFKEKGTEAKIEEIAEKAGVGVGTIYRRFVNKERLVWAVGMEIIEEIRDKQRIDVDLSVPADQKIRLILDEFLLLHHKYGQLHEMLITLSQDTPFGEEIRHILSDVLQVTIREGQEQGIFRNEDPEILEAFVLHIVNASLIKRLRSQMDVEDIPKTIADFVLKGLS</sequence>
<dbReference type="GO" id="GO:0003677">
    <property type="term" value="F:DNA binding"/>
    <property type="evidence" value="ECO:0007669"/>
    <property type="project" value="UniProtKB-UniRule"/>
</dbReference>
<evidence type="ECO:0000256" key="1">
    <source>
        <dbReference type="ARBA" id="ARBA00022491"/>
    </source>
</evidence>
<dbReference type="PRINTS" id="PR00455">
    <property type="entry name" value="HTHTETR"/>
</dbReference>
<dbReference type="Pfam" id="PF00440">
    <property type="entry name" value="TetR_N"/>
    <property type="match status" value="1"/>
</dbReference>
<proteinExistence type="predicted"/>
<dbReference type="SUPFAM" id="SSF46689">
    <property type="entry name" value="Homeodomain-like"/>
    <property type="match status" value="1"/>
</dbReference>
<name>A0A368Y9W7_9BACI</name>
<dbReference type="InterPro" id="IPR050624">
    <property type="entry name" value="HTH-type_Tx_Regulator"/>
</dbReference>
<protein>
    <submittedName>
        <fullName evidence="5">TetR family transcriptional regulator</fullName>
    </submittedName>
</protein>
<keyword evidence="6" id="KW-1185">Reference proteome</keyword>
<dbReference type="InterPro" id="IPR036271">
    <property type="entry name" value="Tet_transcr_reg_TetR-rel_C_sf"/>
</dbReference>
<organism evidence="5 6">
    <name type="scientific">Saliterribacillus persicus</name>
    <dbReference type="NCBI Taxonomy" id="930114"/>
    <lineage>
        <taxon>Bacteria</taxon>
        <taxon>Bacillati</taxon>
        <taxon>Bacillota</taxon>
        <taxon>Bacilli</taxon>
        <taxon>Bacillales</taxon>
        <taxon>Bacillaceae</taxon>
        <taxon>Saliterribacillus</taxon>
    </lineage>
</organism>
<dbReference type="OrthoDB" id="1679733at2"/>
<feature type="DNA-binding region" description="H-T-H motif" evidence="3">
    <location>
        <begin position="38"/>
        <end position="57"/>
    </location>
</feature>
<feature type="domain" description="HTH tetR-type" evidence="4">
    <location>
        <begin position="16"/>
        <end position="75"/>
    </location>
</feature>
<dbReference type="AlphaFoldDB" id="A0A368Y9W7"/>
<dbReference type="PANTHER" id="PTHR43479">
    <property type="entry name" value="ACREF/ENVCD OPERON REPRESSOR-RELATED"/>
    <property type="match status" value="1"/>
</dbReference>
<comment type="caution">
    <text evidence="5">The sequence shown here is derived from an EMBL/GenBank/DDBJ whole genome shotgun (WGS) entry which is preliminary data.</text>
</comment>
<dbReference type="EMBL" id="QPJJ01000002">
    <property type="protein sequence ID" value="RCW77043.1"/>
    <property type="molecule type" value="Genomic_DNA"/>
</dbReference>
<dbReference type="RefSeq" id="WP_114351797.1">
    <property type="nucleotide sequence ID" value="NZ_QPJJ01000002.1"/>
</dbReference>
<dbReference type="InterPro" id="IPR009057">
    <property type="entry name" value="Homeodomain-like_sf"/>
</dbReference>
<evidence type="ECO:0000256" key="3">
    <source>
        <dbReference type="PROSITE-ProRule" id="PRU00335"/>
    </source>
</evidence>
<keyword evidence="2 3" id="KW-0238">DNA-binding</keyword>
<gene>
    <name evidence="5" type="ORF">DFR57_102319</name>
</gene>
<keyword evidence="1" id="KW-0678">Repressor</keyword>
<dbReference type="InterPro" id="IPR001647">
    <property type="entry name" value="HTH_TetR"/>
</dbReference>
<reference evidence="5 6" key="1">
    <citation type="submission" date="2018-07" db="EMBL/GenBank/DDBJ databases">
        <title>Genomic Encyclopedia of Type Strains, Phase IV (KMG-IV): sequencing the most valuable type-strain genomes for metagenomic binning, comparative biology and taxonomic classification.</title>
        <authorList>
            <person name="Goeker M."/>
        </authorList>
    </citation>
    <scope>NUCLEOTIDE SEQUENCE [LARGE SCALE GENOMIC DNA]</scope>
    <source>
        <strain evidence="5 6">DSM 27696</strain>
    </source>
</reference>
<dbReference type="PROSITE" id="PS50977">
    <property type="entry name" value="HTH_TETR_2"/>
    <property type="match status" value="1"/>
</dbReference>
<dbReference type="Gene3D" id="1.10.357.10">
    <property type="entry name" value="Tetracycline Repressor, domain 2"/>
    <property type="match status" value="1"/>
</dbReference>
<dbReference type="PANTHER" id="PTHR43479:SF11">
    <property type="entry name" value="ACREF_ENVCD OPERON REPRESSOR-RELATED"/>
    <property type="match status" value="1"/>
</dbReference>
<accession>A0A368Y9W7</accession>
<dbReference type="SUPFAM" id="SSF48498">
    <property type="entry name" value="Tetracyclin repressor-like, C-terminal domain"/>
    <property type="match status" value="1"/>
</dbReference>
<evidence type="ECO:0000313" key="5">
    <source>
        <dbReference type="EMBL" id="RCW77043.1"/>
    </source>
</evidence>
<evidence type="ECO:0000313" key="6">
    <source>
        <dbReference type="Proteomes" id="UP000252585"/>
    </source>
</evidence>
<dbReference type="Proteomes" id="UP000252585">
    <property type="component" value="Unassembled WGS sequence"/>
</dbReference>
<evidence type="ECO:0000259" key="4">
    <source>
        <dbReference type="PROSITE" id="PS50977"/>
    </source>
</evidence>